<evidence type="ECO:0000313" key="2">
    <source>
        <dbReference type="Proteomes" id="UP000016944"/>
    </source>
</evidence>
<organism evidence="1 2">
    <name type="scientific">Agrobacterium pusense</name>
    <dbReference type="NCBI Taxonomy" id="648995"/>
    <lineage>
        <taxon>Bacteria</taxon>
        <taxon>Pseudomonadati</taxon>
        <taxon>Pseudomonadota</taxon>
        <taxon>Alphaproteobacteria</taxon>
        <taxon>Hyphomicrobiales</taxon>
        <taxon>Rhizobiaceae</taxon>
        <taxon>Rhizobium/Agrobacterium group</taxon>
        <taxon>Agrobacterium</taxon>
    </lineage>
</organism>
<sequence>MAATIDRDGEGDDEVRQFLTGLALSLDQIWPPRPNSRGSGD</sequence>
<accession>U4Q4S9</accession>
<dbReference type="Proteomes" id="UP000016944">
    <property type="component" value="Chromosome II"/>
</dbReference>
<dbReference type="KEGG" id="rir:BN877_II1272"/>
<gene>
    <name evidence="1" type="ORF">BN877_II1272</name>
</gene>
<dbReference type="AlphaFoldDB" id="U4Q4S9"/>
<evidence type="ECO:0000313" key="1">
    <source>
        <dbReference type="EMBL" id="CDI11063.1"/>
    </source>
</evidence>
<dbReference type="HOGENOM" id="CLU_3275692_0_0_5"/>
<proteinExistence type="predicted"/>
<name>U4Q4S9_9HYPH</name>
<dbReference type="EMBL" id="HG518323">
    <property type="protein sequence ID" value="CDI11063.1"/>
    <property type="molecule type" value="Genomic_DNA"/>
</dbReference>
<protein>
    <submittedName>
        <fullName evidence="1">Uncharacterized protein</fullName>
    </submittedName>
</protein>
<reference evidence="1 2" key="1">
    <citation type="journal article" date="2013" name="Genome Announc.">
        <title>Complete Genome Sequence of the Sesbania Symbiont and Rice Growth-Promoting Endophyte Rhizobium sp. Strain IRBG74.</title>
        <authorList>
            <person name="Crook M.B."/>
            <person name="Mitra S."/>
            <person name="Ane J.M."/>
            <person name="Sadowsky M.J."/>
            <person name="Gyaneshwar P."/>
        </authorList>
    </citation>
    <scope>NUCLEOTIDE SEQUENCE [LARGE SCALE GENOMIC DNA]</scope>
    <source>
        <strain evidence="1 2">IRBG74</strain>
    </source>
</reference>